<keyword evidence="5" id="KW-1185">Reference proteome</keyword>
<dbReference type="GO" id="GO:0004869">
    <property type="term" value="F:cysteine-type endopeptidase inhibitor activity"/>
    <property type="evidence" value="ECO:0007669"/>
    <property type="project" value="InterPro"/>
</dbReference>
<reference evidence="4" key="2">
    <citation type="submission" date="2025-09" db="UniProtKB">
        <authorList>
            <consortium name="Ensembl"/>
        </authorList>
    </citation>
    <scope>IDENTIFICATION</scope>
</reference>
<dbReference type="GO" id="GO:0031982">
    <property type="term" value="C:vesicle"/>
    <property type="evidence" value="ECO:0007669"/>
    <property type="project" value="TreeGrafter"/>
</dbReference>
<evidence type="ECO:0000313" key="5">
    <source>
        <dbReference type="Proteomes" id="UP000261560"/>
    </source>
</evidence>
<dbReference type="PANTHER" id="PTHR46186">
    <property type="entry name" value="CYSTATIN"/>
    <property type="match status" value="1"/>
</dbReference>
<comment type="similarity">
    <text evidence="1">Belongs to the cystatin family.</text>
</comment>
<dbReference type="InterPro" id="IPR046350">
    <property type="entry name" value="Cystatin_sf"/>
</dbReference>
<evidence type="ECO:0000259" key="3">
    <source>
        <dbReference type="Pfam" id="PF00031"/>
    </source>
</evidence>
<dbReference type="Ensembl" id="ENSOMET00000031168.1">
    <property type="protein sequence ID" value="ENSOMEP00000021496.1"/>
    <property type="gene ID" value="ENSOMEG00000023378.1"/>
</dbReference>
<dbReference type="GO" id="GO:0005615">
    <property type="term" value="C:extracellular space"/>
    <property type="evidence" value="ECO:0007669"/>
    <property type="project" value="TreeGrafter"/>
</dbReference>
<dbReference type="Pfam" id="PF00031">
    <property type="entry name" value="Cystatin"/>
    <property type="match status" value="1"/>
</dbReference>
<dbReference type="GO" id="GO:0005737">
    <property type="term" value="C:cytoplasm"/>
    <property type="evidence" value="ECO:0007669"/>
    <property type="project" value="TreeGrafter"/>
</dbReference>
<feature type="domain" description="Cystatin" evidence="3">
    <location>
        <begin position="22"/>
        <end position="67"/>
    </location>
</feature>
<dbReference type="AlphaFoldDB" id="A0A3B3CV75"/>
<sequence length="128" mass="14803">MWKLAVLFLTALFAVGFGQMPGGVTDIDINDKGAKFALNHAMEKYNRDSNDIYLYKVVKVIKVQGQVSHIWIRNLAIFYIKNLFSGYALRVNHVLVFLNLFFNQCKVLFLPYRSTLLCKYGYMLLKNP</sequence>
<dbReference type="PANTHER" id="PTHR46186:SF12">
    <property type="entry name" value="CYSTATIN C (AMYLOID ANGIOPATHY AND CEREBRAL HEMORRHAGE)-RELATED"/>
    <property type="match status" value="1"/>
</dbReference>
<protein>
    <recommendedName>
        <fullName evidence="3">Cystatin domain-containing protein</fullName>
    </recommendedName>
</protein>
<dbReference type="SUPFAM" id="SSF54403">
    <property type="entry name" value="Cystatin/monellin"/>
    <property type="match status" value="1"/>
</dbReference>
<dbReference type="Proteomes" id="UP000261560">
    <property type="component" value="Unplaced"/>
</dbReference>
<dbReference type="GeneTree" id="ENSGT00940000169225"/>
<feature type="signal peptide" evidence="2">
    <location>
        <begin position="1"/>
        <end position="18"/>
    </location>
</feature>
<dbReference type="Gene3D" id="3.10.450.10">
    <property type="match status" value="1"/>
</dbReference>
<dbReference type="CDD" id="cd00042">
    <property type="entry name" value="CY"/>
    <property type="match status" value="1"/>
</dbReference>
<dbReference type="STRING" id="30732.ENSOMEP00000021496"/>
<organism evidence="4 5">
    <name type="scientific">Oryzias melastigma</name>
    <name type="common">Marine medaka</name>
    <dbReference type="NCBI Taxonomy" id="30732"/>
    <lineage>
        <taxon>Eukaryota</taxon>
        <taxon>Metazoa</taxon>
        <taxon>Chordata</taxon>
        <taxon>Craniata</taxon>
        <taxon>Vertebrata</taxon>
        <taxon>Euteleostomi</taxon>
        <taxon>Actinopterygii</taxon>
        <taxon>Neopterygii</taxon>
        <taxon>Teleostei</taxon>
        <taxon>Neoteleostei</taxon>
        <taxon>Acanthomorphata</taxon>
        <taxon>Ovalentaria</taxon>
        <taxon>Atherinomorphae</taxon>
        <taxon>Beloniformes</taxon>
        <taxon>Adrianichthyidae</taxon>
        <taxon>Oryziinae</taxon>
        <taxon>Oryzias</taxon>
    </lineage>
</organism>
<reference evidence="4" key="1">
    <citation type="submission" date="2025-08" db="UniProtKB">
        <authorList>
            <consortium name="Ensembl"/>
        </authorList>
    </citation>
    <scope>IDENTIFICATION</scope>
</reference>
<name>A0A3B3CV75_ORYME</name>
<accession>A0A3B3CV75</accession>
<evidence type="ECO:0000313" key="4">
    <source>
        <dbReference type="Ensembl" id="ENSOMEP00000021496.1"/>
    </source>
</evidence>
<evidence type="ECO:0000256" key="1">
    <source>
        <dbReference type="ARBA" id="ARBA00009403"/>
    </source>
</evidence>
<evidence type="ECO:0000256" key="2">
    <source>
        <dbReference type="SAM" id="SignalP"/>
    </source>
</evidence>
<feature type="chain" id="PRO_5018620190" description="Cystatin domain-containing protein" evidence="2">
    <location>
        <begin position="19"/>
        <end position="128"/>
    </location>
</feature>
<keyword evidence="2" id="KW-0732">Signal</keyword>
<proteinExistence type="inferred from homology"/>
<dbReference type="InterPro" id="IPR000010">
    <property type="entry name" value="Cystatin_dom"/>
</dbReference>
<dbReference type="PaxDb" id="30732-ENSOMEP00000021496"/>